<proteinExistence type="inferred from homology"/>
<keyword evidence="6" id="KW-0547">Nucleotide-binding</keyword>
<comment type="caution">
    <text evidence="11">The sequence shown here is derived from an EMBL/GenBank/DDBJ whole genome shotgun (WGS) entry which is preliminary data.</text>
</comment>
<dbReference type="EC" id="2.7.1.31" evidence="3"/>
<evidence type="ECO:0000256" key="2">
    <source>
        <dbReference type="ARBA" id="ARBA00005393"/>
    </source>
</evidence>
<keyword evidence="12" id="KW-1185">Reference proteome</keyword>
<evidence type="ECO:0000256" key="8">
    <source>
        <dbReference type="ARBA" id="ARBA00022840"/>
    </source>
</evidence>
<comment type="catalytic activity">
    <reaction evidence="1">
        <text>(R)-glycerate + ATP = (2R)-3-phosphoglycerate + ADP + H(+)</text>
        <dbReference type="Rhea" id="RHEA:23516"/>
        <dbReference type="ChEBI" id="CHEBI:15378"/>
        <dbReference type="ChEBI" id="CHEBI:16659"/>
        <dbReference type="ChEBI" id="CHEBI:30616"/>
        <dbReference type="ChEBI" id="CHEBI:58272"/>
        <dbReference type="ChEBI" id="CHEBI:456216"/>
        <dbReference type="EC" id="2.7.1.31"/>
    </reaction>
</comment>
<dbReference type="PANTHER" id="PTHR12227:SF0">
    <property type="entry name" value="GLYCERATE KINASE"/>
    <property type="match status" value="1"/>
</dbReference>
<evidence type="ECO:0000256" key="4">
    <source>
        <dbReference type="ARBA" id="ARBA00020720"/>
    </source>
</evidence>
<dbReference type="InterPro" id="IPR025286">
    <property type="entry name" value="MOFRL_assoc_dom"/>
</dbReference>
<evidence type="ECO:0000256" key="1">
    <source>
        <dbReference type="ARBA" id="ARBA00000694"/>
    </source>
</evidence>
<dbReference type="Gene3D" id="3.40.50.10180">
    <property type="entry name" value="Glycerate kinase, MOFRL-like N-terminal domain"/>
    <property type="match status" value="1"/>
</dbReference>
<reference evidence="11 12" key="1">
    <citation type="submission" date="2024-02" db="EMBL/GenBank/DDBJ databases">
        <title>Chromosome-scale genome assembly of the rough periwinkle Littorina saxatilis.</title>
        <authorList>
            <person name="De Jode A."/>
            <person name="Faria R."/>
            <person name="Formenti G."/>
            <person name="Sims Y."/>
            <person name="Smith T.P."/>
            <person name="Tracey A."/>
            <person name="Wood J.M.D."/>
            <person name="Zagrodzka Z.B."/>
            <person name="Johannesson K."/>
            <person name="Butlin R.K."/>
            <person name="Leder E.H."/>
        </authorList>
    </citation>
    <scope>NUCLEOTIDE SEQUENCE [LARGE SCALE GENOMIC DNA]</scope>
    <source>
        <strain evidence="11">Snail1</strain>
        <tissue evidence="11">Muscle</tissue>
    </source>
</reference>
<protein>
    <recommendedName>
        <fullName evidence="4">Glycerate kinase</fullName>
        <ecNumber evidence="3">2.7.1.31</ecNumber>
    </recommendedName>
</protein>
<keyword evidence="8" id="KW-0067">ATP-binding</keyword>
<evidence type="ECO:0000256" key="6">
    <source>
        <dbReference type="ARBA" id="ARBA00022741"/>
    </source>
</evidence>
<dbReference type="EMBL" id="JBAMIC010000010">
    <property type="protein sequence ID" value="KAK7102480.1"/>
    <property type="molecule type" value="Genomic_DNA"/>
</dbReference>
<evidence type="ECO:0000256" key="3">
    <source>
        <dbReference type="ARBA" id="ARBA00012101"/>
    </source>
</evidence>
<dbReference type="Proteomes" id="UP001374579">
    <property type="component" value="Unassembled WGS sequence"/>
</dbReference>
<evidence type="ECO:0000256" key="5">
    <source>
        <dbReference type="ARBA" id="ARBA00022679"/>
    </source>
</evidence>
<keyword evidence="5" id="KW-0808">Transferase</keyword>
<dbReference type="InterPro" id="IPR037035">
    <property type="entry name" value="GK-like_C_sf"/>
</dbReference>
<dbReference type="Pfam" id="PF13660">
    <property type="entry name" value="DUF4147"/>
    <property type="match status" value="1"/>
</dbReference>
<evidence type="ECO:0000313" key="12">
    <source>
        <dbReference type="Proteomes" id="UP001374579"/>
    </source>
</evidence>
<feature type="domain" description="MOFRL-associated" evidence="10">
    <location>
        <begin position="88"/>
        <end position="339"/>
    </location>
</feature>
<evidence type="ECO:0000259" key="9">
    <source>
        <dbReference type="Pfam" id="PF05161"/>
    </source>
</evidence>
<dbReference type="InterPro" id="IPR007835">
    <property type="entry name" value="MOFRL"/>
</dbReference>
<comment type="similarity">
    <text evidence="2">Belongs to the glycerate kinase type-2 family.</text>
</comment>
<dbReference type="GO" id="GO:0005737">
    <property type="term" value="C:cytoplasm"/>
    <property type="evidence" value="ECO:0007669"/>
    <property type="project" value="TreeGrafter"/>
</dbReference>
<evidence type="ECO:0000259" key="10">
    <source>
        <dbReference type="Pfam" id="PF13660"/>
    </source>
</evidence>
<dbReference type="Gene3D" id="3.40.1480.10">
    <property type="entry name" value="MOFRL domain"/>
    <property type="match status" value="2"/>
</dbReference>
<evidence type="ECO:0000313" key="11">
    <source>
        <dbReference type="EMBL" id="KAK7102480.1"/>
    </source>
</evidence>
<keyword evidence="7" id="KW-0418">Kinase</keyword>
<feature type="domain" description="MOFRL" evidence="9">
    <location>
        <begin position="474"/>
        <end position="591"/>
    </location>
</feature>
<name>A0AAN9BAK2_9CAEN</name>
<dbReference type="AlphaFoldDB" id="A0AAN9BAK2"/>
<sequence length="612" mass="66582">MVLQIRMRFVGQLALQNYWSHTTRGVHVTTSARHGFFRNNQNRLLFEHGKLCSLTGSNIKYLSNVGTGSAESEFRPEPSGLQLESFHVRDMYKVAVNAVEPKHMVENVLQFDKFPSILTVKDEVYTVDHNVYVVGFGKAVLGMARAVEDVLGEHIAGGILSIPRGQRTILAEKDKGDLLLTADTKIQVYEGGHSSLPEKAAHEAALAIEQLLLARQKQDLVIVLTSGGGSPLLPLPQKPITFEDLVAVTKLLVRRGASIKDLNAIRKNFERLKGGKMIDAAHPAKIITLIISDVMGDNLSMIASGPTVREQVTAHQCLEILSRFGVKQQIPPTIHAFLQQQVADEESRVRFKKPSDITTIGGPGDTKGPGKDQVQNVLVGSNAIACNAAAERARELNCLPYILTTKMGGEAKGVGAMLAKLGMFMLMCFDRKMSKQTNMLKLELDIVQHGVTKQQVNEIIKLVDKALNMERDAVIITGGATTVNLKGDGTGGRNLEVALGAAIQLQKFFNLSKPRPIADITILSADTDGEDGPNCPAAGAFINENFVIEAEMEGVSCEEYLDNNDSFGLISSVKGGSNLVVMRMTGTNVMDIQALLVRNLQRVANQPNAKQF</sequence>
<dbReference type="SUPFAM" id="SSF82544">
    <property type="entry name" value="GckA/TtuD-like"/>
    <property type="match status" value="1"/>
</dbReference>
<dbReference type="GO" id="GO:0008887">
    <property type="term" value="F:glycerate kinase activity"/>
    <property type="evidence" value="ECO:0007669"/>
    <property type="project" value="UniProtKB-EC"/>
</dbReference>
<gene>
    <name evidence="11" type="ORF">V1264_020692</name>
</gene>
<accession>A0AAN9BAK2</accession>
<dbReference type="Pfam" id="PF05161">
    <property type="entry name" value="MOFRL"/>
    <property type="match status" value="1"/>
</dbReference>
<dbReference type="FunFam" id="3.40.50.10180:FF:000001">
    <property type="entry name" value="Glycerate kinase"/>
    <property type="match status" value="1"/>
</dbReference>
<dbReference type="InterPro" id="IPR038614">
    <property type="entry name" value="GK_N_sf"/>
</dbReference>
<dbReference type="PANTHER" id="PTHR12227">
    <property type="entry name" value="GLYCERATE KINASE"/>
    <property type="match status" value="1"/>
</dbReference>
<dbReference type="InterPro" id="IPR039760">
    <property type="entry name" value="MOFRL_protein"/>
</dbReference>
<evidence type="ECO:0000256" key="7">
    <source>
        <dbReference type="ARBA" id="ARBA00022777"/>
    </source>
</evidence>
<dbReference type="GO" id="GO:0005524">
    <property type="term" value="F:ATP binding"/>
    <property type="evidence" value="ECO:0007669"/>
    <property type="project" value="UniProtKB-KW"/>
</dbReference>
<organism evidence="11 12">
    <name type="scientific">Littorina saxatilis</name>
    <dbReference type="NCBI Taxonomy" id="31220"/>
    <lineage>
        <taxon>Eukaryota</taxon>
        <taxon>Metazoa</taxon>
        <taxon>Spiralia</taxon>
        <taxon>Lophotrochozoa</taxon>
        <taxon>Mollusca</taxon>
        <taxon>Gastropoda</taxon>
        <taxon>Caenogastropoda</taxon>
        <taxon>Littorinimorpha</taxon>
        <taxon>Littorinoidea</taxon>
        <taxon>Littorinidae</taxon>
        <taxon>Littorina</taxon>
    </lineage>
</organism>